<accession>A0A251XBT4</accession>
<reference evidence="1 2" key="1">
    <citation type="submission" date="2016-12" db="EMBL/GenBank/DDBJ databases">
        <title>Thioflexothrix psekupsii D3 genome sequencing and assembly.</title>
        <authorList>
            <person name="Fomenkov A."/>
            <person name="Vincze T."/>
            <person name="Grabovich M."/>
            <person name="Anton B.P."/>
            <person name="Dubinina G."/>
            <person name="Orlova M."/>
            <person name="Belousova E."/>
            <person name="Roberts R.J."/>
        </authorList>
    </citation>
    <scope>NUCLEOTIDE SEQUENCE [LARGE SCALE GENOMIC DNA]</scope>
    <source>
        <strain evidence="1">D3</strain>
    </source>
</reference>
<dbReference type="Pfam" id="PF05593">
    <property type="entry name" value="RHS_repeat"/>
    <property type="match status" value="1"/>
</dbReference>
<gene>
    <name evidence="1" type="ORF">TPSD3_01140</name>
</gene>
<organism evidence="1 2">
    <name type="scientific">Thioflexithrix psekupsensis</name>
    <dbReference type="NCBI Taxonomy" id="1570016"/>
    <lineage>
        <taxon>Bacteria</taxon>
        <taxon>Pseudomonadati</taxon>
        <taxon>Pseudomonadota</taxon>
        <taxon>Gammaproteobacteria</taxon>
        <taxon>Thiotrichales</taxon>
        <taxon>Thioflexithrix</taxon>
    </lineage>
</organism>
<dbReference type="AlphaFoldDB" id="A0A251XBT4"/>
<dbReference type="Proteomes" id="UP000194798">
    <property type="component" value="Unassembled WGS sequence"/>
</dbReference>
<proteinExistence type="predicted"/>
<evidence type="ECO:0000313" key="2">
    <source>
        <dbReference type="Proteomes" id="UP000194798"/>
    </source>
</evidence>
<name>A0A251XBT4_9GAMM</name>
<dbReference type="InterPro" id="IPR006530">
    <property type="entry name" value="YD"/>
</dbReference>
<comment type="caution">
    <text evidence="1">The sequence shown here is derived from an EMBL/GenBank/DDBJ whole genome shotgun (WGS) entry which is preliminary data.</text>
</comment>
<dbReference type="OrthoDB" id="5620365at2"/>
<dbReference type="Gene3D" id="2.180.10.10">
    <property type="entry name" value="RHS repeat-associated core"/>
    <property type="match status" value="2"/>
</dbReference>
<dbReference type="RefSeq" id="WP_086486764.1">
    <property type="nucleotide sequence ID" value="NZ_MSLT01000002.1"/>
</dbReference>
<keyword evidence="2" id="KW-1185">Reference proteome</keyword>
<dbReference type="NCBIfam" id="TIGR01643">
    <property type="entry name" value="YD_repeat_2x"/>
    <property type="match status" value="1"/>
</dbReference>
<evidence type="ECO:0000313" key="1">
    <source>
        <dbReference type="EMBL" id="OUD16038.1"/>
    </source>
</evidence>
<dbReference type="EMBL" id="MSLT01000002">
    <property type="protein sequence ID" value="OUD16038.1"/>
    <property type="molecule type" value="Genomic_DNA"/>
</dbReference>
<sequence length="534" mass="60069">MVYKPLTDSSVYKKGSGAVYPEMDFMGAFYVVSSISSDNGIGGQRALDYFYEGAKVHLQGRGFRGLSKTTITDRETGLQNITFYDRDYRYLSTKVKRTETRLSDGRLLSETDNQSELIVQGYGVHFSRIKKSISREYELDGSLTQSTVTENFYDNYGNPTQIKISHYQGAETGTPQYTEATDNIYENDVVNWYLGRLKRTQVTKNAAGQGVVTRASAWEYSPTTGLLTKEVIEPEHALCLEKSYQYDALGNITQSHTKPCNEQSVRTQRTEYDTQGRFALRSINALNQSETRQYDGFGNLLALTGPNQLTTRWTYDGFGRTLLELRADGTWTQQAYLKHDESSPCSSHSSYYVQSQAAGGNVSYQCFDKLDREIRQATFGFNGQLIFVDTEYNARSEVARKSIPYFSTDTPQWTVYEYDTISRPVKEIAPDGSINTVAYQGLTTVTTNPLGQKNTEIRDVRGNVVQTIDHLGNSVNTLFDGNGNAIQVSATRNGAELMSPTVIEYDKLGYKIRMSEPNTGITRYEYNALGELIR</sequence>
<evidence type="ECO:0008006" key="3">
    <source>
        <dbReference type="Google" id="ProtNLM"/>
    </source>
</evidence>
<dbReference type="InterPro" id="IPR031325">
    <property type="entry name" value="RHS_repeat"/>
</dbReference>
<protein>
    <recommendedName>
        <fullName evidence="3">Insecticide toxin TcdB middle/N-terminal domain-containing protein</fullName>
    </recommendedName>
</protein>